<comment type="catalytic activity">
    <reaction evidence="1">
        <text>Thiol-dependent hydrolysis of ester, thioester, amide, peptide and isopeptide bonds formed by the C-terminal Gly of ubiquitin (a 76-residue protein attached to proteins as an intracellular targeting signal).</text>
        <dbReference type="EC" id="3.4.19.12"/>
    </reaction>
</comment>
<dbReference type="InterPro" id="IPR038765">
    <property type="entry name" value="Papain-like_cys_pep_sf"/>
</dbReference>
<dbReference type="EC" id="3.4.19.12" evidence="3"/>
<evidence type="ECO:0000256" key="4">
    <source>
        <dbReference type="ARBA" id="ARBA00014611"/>
    </source>
</evidence>
<feature type="region of interest" description="Disordered" evidence="12">
    <location>
        <begin position="604"/>
        <end position="634"/>
    </location>
</feature>
<dbReference type="GeneID" id="113503276"/>
<accession>A0A7E5WJN0</accession>
<dbReference type="CDD" id="cd16104">
    <property type="entry name" value="Ubl_USP14_like"/>
    <property type="match status" value="1"/>
</dbReference>
<dbReference type="GO" id="GO:0061136">
    <property type="term" value="P:regulation of proteasomal protein catabolic process"/>
    <property type="evidence" value="ECO:0007669"/>
    <property type="project" value="TreeGrafter"/>
</dbReference>
<feature type="domain" description="Ubiquitin-like" evidence="13">
    <location>
        <begin position="4"/>
        <end position="78"/>
    </location>
</feature>
<evidence type="ECO:0000256" key="7">
    <source>
        <dbReference type="ARBA" id="ARBA00022801"/>
    </source>
</evidence>
<evidence type="ECO:0000256" key="12">
    <source>
        <dbReference type="SAM" id="MobiDB-lite"/>
    </source>
</evidence>
<dbReference type="InterPro" id="IPR001394">
    <property type="entry name" value="Peptidase_C19_UCH"/>
</dbReference>
<dbReference type="PANTHER" id="PTHR43982:SF1">
    <property type="entry name" value="UBIQUITIN CARBOXYL-TERMINAL HYDROLASE 14"/>
    <property type="match status" value="1"/>
</dbReference>
<dbReference type="GO" id="GO:0016579">
    <property type="term" value="P:protein deubiquitination"/>
    <property type="evidence" value="ECO:0007669"/>
    <property type="project" value="InterPro"/>
</dbReference>
<evidence type="ECO:0000256" key="1">
    <source>
        <dbReference type="ARBA" id="ARBA00000707"/>
    </source>
</evidence>
<organism evidence="14 15">
    <name type="scientific">Trichoplusia ni</name>
    <name type="common">Cabbage looper</name>
    <dbReference type="NCBI Taxonomy" id="7111"/>
    <lineage>
        <taxon>Eukaryota</taxon>
        <taxon>Metazoa</taxon>
        <taxon>Ecdysozoa</taxon>
        <taxon>Arthropoda</taxon>
        <taxon>Hexapoda</taxon>
        <taxon>Insecta</taxon>
        <taxon>Pterygota</taxon>
        <taxon>Neoptera</taxon>
        <taxon>Endopterygota</taxon>
        <taxon>Lepidoptera</taxon>
        <taxon>Glossata</taxon>
        <taxon>Ditrysia</taxon>
        <taxon>Noctuoidea</taxon>
        <taxon>Noctuidae</taxon>
        <taxon>Plusiinae</taxon>
        <taxon>Trichoplusia</taxon>
    </lineage>
</organism>
<reference evidence="15" key="1">
    <citation type="submission" date="2025-08" db="UniProtKB">
        <authorList>
            <consortium name="RefSeq"/>
        </authorList>
    </citation>
    <scope>IDENTIFICATION</scope>
</reference>
<dbReference type="Proteomes" id="UP000322000">
    <property type="component" value="Chromosome 2"/>
</dbReference>
<dbReference type="SUPFAM" id="SSF54236">
    <property type="entry name" value="Ubiquitin-like"/>
    <property type="match status" value="1"/>
</dbReference>
<feature type="region of interest" description="Disordered" evidence="12">
    <location>
        <begin position="241"/>
        <end position="300"/>
    </location>
</feature>
<dbReference type="InterPro" id="IPR044635">
    <property type="entry name" value="UBP14-like"/>
</dbReference>
<feature type="region of interest" description="Disordered" evidence="12">
    <location>
        <begin position="487"/>
        <end position="544"/>
    </location>
</feature>
<evidence type="ECO:0000313" key="15">
    <source>
        <dbReference type="RefSeq" id="XP_026740933.1"/>
    </source>
</evidence>
<name>A0A7E5WJN0_TRINI</name>
<evidence type="ECO:0000313" key="14">
    <source>
        <dbReference type="Proteomes" id="UP000322000"/>
    </source>
</evidence>
<dbReference type="Gene3D" id="3.10.20.90">
    <property type="entry name" value="Phosphatidylinositol 3-kinase Catalytic Subunit, Chain A, domain 1"/>
    <property type="match status" value="1"/>
</dbReference>
<dbReference type="InterPro" id="IPR029071">
    <property type="entry name" value="Ubiquitin-like_domsf"/>
</dbReference>
<dbReference type="RefSeq" id="XP_026740933.1">
    <property type="nucleotide sequence ID" value="XM_026885132.1"/>
</dbReference>
<dbReference type="PANTHER" id="PTHR43982">
    <property type="entry name" value="UBIQUITIN CARBOXYL-TERMINAL HYDROLASE"/>
    <property type="match status" value="1"/>
</dbReference>
<dbReference type="InterPro" id="IPR000626">
    <property type="entry name" value="Ubiquitin-like_dom"/>
</dbReference>
<evidence type="ECO:0000259" key="13">
    <source>
        <dbReference type="PROSITE" id="PS50053"/>
    </source>
</evidence>
<protein>
    <recommendedName>
        <fullName evidence="4">Ubiquitin carboxyl-terminal hydrolase 14</fullName>
        <ecNumber evidence="3">3.4.19.12</ecNumber>
    </recommendedName>
    <alternativeName>
        <fullName evidence="9">Deubiquitinating enzyme 14</fullName>
    </alternativeName>
    <alternativeName>
        <fullName evidence="10">Ubiquitin thioesterase 14</fullName>
    </alternativeName>
    <alternativeName>
        <fullName evidence="11">Ubiquitin-specific-processing protease 14</fullName>
    </alternativeName>
</protein>
<evidence type="ECO:0000256" key="3">
    <source>
        <dbReference type="ARBA" id="ARBA00012759"/>
    </source>
</evidence>
<evidence type="ECO:0000256" key="9">
    <source>
        <dbReference type="ARBA" id="ARBA00029877"/>
    </source>
</evidence>
<keyword evidence="6" id="KW-0833">Ubl conjugation pathway</keyword>
<feature type="region of interest" description="Disordered" evidence="12">
    <location>
        <begin position="377"/>
        <end position="422"/>
    </location>
</feature>
<dbReference type="PROSITE" id="PS50053">
    <property type="entry name" value="UBIQUITIN_2"/>
    <property type="match status" value="1"/>
</dbReference>
<gene>
    <name evidence="15" type="primary">LOC113503276</name>
</gene>
<evidence type="ECO:0000256" key="2">
    <source>
        <dbReference type="ARBA" id="ARBA00008739"/>
    </source>
</evidence>
<dbReference type="GO" id="GO:0070628">
    <property type="term" value="F:proteasome binding"/>
    <property type="evidence" value="ECO:0007669"/>
    <property type="project" value="TreeGrafter"/>
</dbReference>
<dbReference type="SMART" id="SM00213">
    <property type="entry name" value="UBQ"/>
    <property type="match status" value="1"/>
</dbReference>
<dbReference type="Gene3D" id="3.90.70.10">
    <property type="entry name" value="Cysteine proteinases"/>
    <property type="match status" value="1"/>
</dbReference>
<dbReference type="PROSITE" id="PS00972">
    <property type="entry name" value="USP_1"/>
    <property type="match status" value="1"/>
</dbReference>
<keyword evidence="8" id="KW-0788">Thiol protease</keyword>
<dbReference type="GO" id="GO:0043161">
    <property type="term" value="P:proteasome-mediated ubiquitin-dependent protein catabolic process"/>
    <property type="evidence" value="ECO:0007669"/>
    <property type="project" value="InterPro"/>
</dbReference>
<keyword evidence="5" id="KW-0645">Protease</keyword>
<dbReference type="InterPro" id="IPR018200">
    <property type="entry name" value="USP_CS"/>
</dbReference>
<evidence type="ECO:0000256" key="8">
    <source>
        <dbReference type="ARBA" id="ARBA00022807"/>
    </source>
</evidence>
<evidence type="ECO:0000256" key="5">
    <source>
        <dbReference type="ARBA" id="ARBA00022670"/>
    </source>
</evidence>
<keyword evidence="7" id="KW-0378">Hydrolase</keyword>
<evidence type="ECO:0000256" key="10">
    <source>
        <dbReference type="ARBA" id="ARBA00029889"/>
    </source>
</evidence>
<keyword evidence="14" id="KW-1185">Reference proteome</keyword>
<comment type="similarity">
    <text evidence="2">Belongs to the peptidase C19 family. USP14/UBP6 subfamily.</text>
</comment>
<sequence length="634" mass="67963">MPKVSVKVKWGKEMYPDVEVNTEDEPVVFKAQIFALTGVQPERQKVVCKGVTLRDDSWANFKLSNNALVLVMGSKEEDVPAAPVEQTRFVEDMNESELATALDMPEGLINLGNTCYMNATVQCLKTVPELKNALLDYDKSSGGGTAGELTSALSETMSALDGGGAGACAGAAAKLLRALHATAPRFAERGAGGGLAQQDASECWTEIVRALQARLPAAPGASALRYYPHTVWAAAWRSRTPPSAGQRSCARCRPACPPRPAPPRSGTTPTLYGRRPGAAGRLRVLDRDRARAAGPPARRARRLRAQVLPPHCMGGGLAQQDASECWTEIVRALQARLPAAPGASALRYYPHTVWAAAWRSRTPPSAGQRSCARCRPACPPRPAPPRSGTTPTLYGRRPGAAGRLRVLDRDRARAAGPPARRARRLRAQVLPPHCMGGGLAQQDASECWTEIVRALQARLPAAPGASALRYYPHTVWAAAWRSRTPPSAGQRSCARCRPACPPRPAPPRSGTTSTLYGRRPGAAGRLRVLDRDRARAAGPPARRARRLRAQVLPPHCMGGGLAQQDASECWTEIVRALQARLPAAPGASALRYYPHTVWAAAWRSRTPPSAGQRSCARCRPACPPRPAPPRSGPQ</sequence>
<dbReference type="Pfam" id="PF00443">
    <property type="entry name" value="UCH"/>
    <property type="match status" value="1"/>
</dbReference>
<feature type="compositionally biased region" description="Pro residues" evidence="12">
    <location>
        <begin position="621"/>
        <end position="634"/>
    </location>
</feature>
<dbReference type="GO" id="GO:0004843">
    <property type="term" value="F:cysteine-type deubiquitinase activity"/>
    <property type="evidence" value="ECO:0007669"/>
    <property type="project" value="UniProtKB-EC"/>
</dbReference>
<dbReference type="CTD" id="9097"/>
<proteinExistence type="inferred from homology"/>
<evidence type="ECO:0000256" key="11">
    <source>
        <dbReference type="ARBA" id="ARBA00032096"/>
    </source>
</evidence>
<evidence type="ECO:0000256" key="6">
    <source>
        <dbReference type="ARBA" id="ARBA00022786"/>
    </source>
</evidence>
<dbReference type="AlphaFoldDB" id="A0A7E5WJN0"/>
<dbReference type="SUPFAM" id="SSF54001">
    <property type="entry name" value="Cysteine proteinases"/>
    <property type="match status" value="1"/>
</dbReference>